<accession>A0A6A0H1H8</accession>
<dbReference type="SUPFAM" id="SSF57850">
    <property type="entry name" value="RING/U-box"/>
    <property type="match status" value="1"/>
</dbReference>
<evidence type="ECO:0000256" key="3">
    <source>
        <dbReference type="PROSITE-ProRule" id="PRU00175"/>
    </source>
</evidence>
<feature type="domain" description="RING-type" evidence="5">
    <location>
        <begin position="136"/>
        <end position="177"/>
    </location>
</feature>
<name>A0A6A0H1H8_HYAAZ</name>
<reference evidence="6" key="2">
    <citation type="journal article" date="2018" name="Environ. Sci. Technol.">
        <title>The Toxicogenome of Hyalella azteca: A Model for Sediment Ecotoxicology and Evolutionary Toxicology.</title>
        <authorList>
            <person name="Poynton H.C."/>
            <person name="Hasenbein S."/>
            <person name="Benoit J.B."/>
            <person name="Sepulveda M.S."/>
            <person name="Poelchau M.F."/>
            <person name="Hughes D.S.T."/>
            <person name="Murali S.C."/>
            <person name="Chen S."/>
            <person name="Glastad K.M."/>
            <person name="Goodisman M.A.D."/>
            <person name="Werren J.H."/>
            <person name="Vineis J.H."/>
            <person name="Bowen J.L."/>
            <person name="Friedrich M."/>
            <person name="Jones J."/>
            <person name="Robertson H.M."/>
            <person name="Feyereisen R."/>
            <person name="Mechler-Hickson A."/>
            <person name="Mathers N."/>
            <person name="Lee C.E."/>
            <person name="Colbourne J.K."/>
            <person name="Biales A."/>
            <person name="Johnston J.S."/>
            <person name="Wellborn G.A."/>
            <person name="Rosendale A.J."/>
            <person name="Cridge A.G."/>
            <person name="Munoz-Torres M.C."/>
            <person name="Bain P.A."/>
            <person name="Manny A.R."/>
            <person name="Major K.M."/>
            <person name="Lambert F.N."/>
            <person name="Vulpe C.D."/>
            <person name="Tuck P."/>
            <person name="Blalock B.J."/>
            <person name="Lin Y.Y."/>
            <person name="Smith M.E."/>
            <person name="Ochoa-Acuna H."/>
            <person name="Chen M.M."/>
            <person name="Childers C.P."/>
            <person name="Qu J."/>
            <person name="Dugan S."/>
            <person name="Lee S.L."/>
            <person name="Chao H."/>
            <person name="Dinh H."/>
            <person name="Han Y."/>
            <person name="Doddapaneni H."/>
            <person name="Worley K.C."/>
            <person name="Muzny D.M."/>
            <person name="Gibbs R.A."/>
            <person name="Richards S."/>
        </authorList>
    </citation>
    <scope>NUCLEOTIDE SEQUENCE</scope>
    <source>
        <strain evidence="6">HAZT.00-mixed</strain>
        <tissue evidence="6">Whole organism</tissue>
    </source>
</reference>
<proteinExistence type="predicted"/>
<dbReference type="PANTHER" id="PTHR22765">
    <property type="entry name" value="RING FINGER AND PROTEASE ASSOCIATED DOMAIN-CONTAINING"/>
    <property type="match status" value="1"/>
</dbReference>
<evidence type="ECO:0000313" key="7">
    <source>
        <dbReference type="Proteomes" id="UP000694843"/>
    </source>
</evidence>
<dbReference type="KEGG" id="hazt:108671050"/>
<dbReference type="Gene3D" id="3.30.40.10">
    <property type="entry name" value="Zinc/RING finger domain, C3HC4 (zinc finger)"/>
    <property type="match status" value="1"/>
</dbReference>
<dbReference type="EMBL" id="JQDR03009153">
    <property type="protein sequence ID" value="KAA0196074.1"/>
    <property type="molecule type" value="Genomic_DNA"/>
</dbReference>
<feature type="compositionally biased region" description="Acidic residues" evidence="4">
    <location>
        <begin position="26"/>
        <end position="69"/>
    </location>
</feature>
<sequence>MSLQLPQTEEDPLRVQNAPSVALQDDGVDVDNSEDDESLEDSGDVDDDGVDIFENFEDDESPEDSGDDSSEDLFYINALDLLSIELLLLPAIGTFTDFLGETSQSSSSDGALPRDILSSLIAFKLGEGSEFVGSKCAVCLEDMLDRCKVLKLTCNHVFHEGCLLPWFAIRSTCPVCRSKVEMQRSGDPGTSLQE</sequence>
<keyword evidence="7" id="KW-1185">Reference proteome</keyword>
<dbReference type="AlphaFoldDB" id="A0A6A0H1H8"/>
<organism evidence="6">
    <name type="scientific">Hyalella azteca</name>
    <name type="common">Amphipod</name>
    <dbReference type="NCBI Taxonomy" id="294128"/>
    <lineage>
        <taxon>Eukaryota</taxon>
        <taxon>Metazoa</taxon>
        <taxon>Ecdysozoa</taxon>
        <taxon>Arthropoda</taxon>
        <taxon>Crustacea</taxon>
        <taxon>Multicrustacea</taxon>
        <taxon>Malacostraca</taxon>
        <taxon>Eumalacostraca</taxon>
        <taxon>Peracarida</taxon>
        <taxon>Amphipoda</taxon>
        <taxon>Senticaudata</taxon>
        <taxon>Talitrida</taxon>
        <taxon>Talitroidea</taxon>
        <taxon>Hyalellidae</taxon>
        <taxon>Hyalella</taxon>
    </lineage>
</organism>
<keyword evidence="1 3" id="KW-0479">Metal-binding</keyword>
<reference evidence="6" key="3">
    <citation type="submission" date="2019-06" db="EMBL/GenBank/DDBJ databases">
        <authorList>
            <person name="Poynton C."/>
            <person name="Hasenbein S."/>
            <person name="Benoit J.B."/>
            <person name="Sepulveda M.S."/>
            <person name="Poelchau M.F."/>
            <person name="Murali S.C."/>
            <person name="Chen S."/>
            <person name="Glastad K.M."/>
            <person name="Werren J.H."/>
            <person name="Vineis J.H."/>
            <person name="Bowen J.L."/>
            <person name="Friedrich M."/>
            <person name="Jones J."/>
            <person name="Robertson H.M."/>
            <person name="Feyereisen R."/>
            <person name="Mechler-Hickson A."/>
            <person name="Mathers N."/>
            <person name="Lee C.E."/>
            <person name="Colbourne J.K."/>
            <person name="Biales A."/>
            <person name="Johnston J.S."/>
            <person name="Wellborn G.A."/>
            <person name="Rosendale A.J."/>
            <person name="Cridge A.G."/>
            <person name="Munoz-Torres M.C."/>
            <person name="Bain P.A."/>
            <person name="Manny A.R."/>
            <person name="Major K.M."/>
            <person name="Lambert F.N."/>
            <person name="Vulpe C.D."/>
            <person name="Tuck P."/>
            <person name="Blalock B.J."/>
            <person name="Lin Y.-Y."/>
            <person name="Smith M.E."/>
            <person name="Ochoa-Acuna H."/>
            <person name="Chen M.-J.M."/>
            <person name="Childers C.P."/>
            <person name="Qu J."/>
            <person name="Dugan S."/>
            <person name="Lee S.L."/>
            <person name="Chao H."/>
            <person name="Dinh H."/>
            <person name="Han Y."/>
            <person name="Doddapaneni H."/>
            <person name="Worley K.C."/>
            <person name="Muzny D.M."/>
            <person name="Gibbs R.A."/>
            <person name="Richards S."/>
        </authorList>
    </citation>
    <scope>NUCLEOTIDE SEQUENCE</scope>
    <source>
        <strain evidence="6">HAZT.00-mixed</strain>
        <tissue evidence="6">Whole organism</tissue>
    </source>
</reference>
<dbReference type="Pfam" id="PF13639">
    <property type="entry name" value="zf-RING_2"/>
    <property type="match status" value="1"/>
</dbReference>
<dbReference type="GeneID" id="108671050"/>
<dbReference type="InterPro" id="IPR051826">
    <property type="entry name" value="E3_ubiquitin-ligase_domain"/>
</dbReference>
<keyword evidence="1 3" id="KW-0863">Zinc-finger</keyword>
<dbReference type="CDD" id="cd16454">
    <property type="entry name" value="RING-H2_PA-TM-RING"/>
    <property type="match status" value="1"/>
</dbReference>
<dbReference type="OrthoDB" id="8062037at2759"/>
<evidence type="ECO:0000313" key="6">
    <source>
        <dbReference type="EMBL" id="KAA0196074.1"/>
    </source>
</evidence>
<protein>
    <submittedName>
        <fullName evidence="8">E3 ubiquitin-protein ligase RDUF2</fullName>
    </submittedName>
</protein>
<evidence type="ECO:0000256" key="1">
    <source>
        <dbReference type="ARBA" id="ARBA00022771"/>
    </source>
</evidence>
<gene>
    <name evidence="8" type="primary">LOC108671050</name>
    <name evidence="6" type="ORF">HAZT_HAZT010148</name>
</gene>
<evidence type="ECO:0000259" key="5">
    <source>
        <dbReference type="PROSITE" id="PS50089"/>
    </source>
</evidence>
<dbReference type="Proteomes" id="UP000711488">
    <property type="component" value="Unassembled WGS sequence"/>
</dbReference>
<dbReference type="RefSeq" id="XP_018014021.1">
    <property type="nucleotide sequence ID" value="XM_018158532.2"/>
</dbReference>
<dbReference type="GO" id="GO:0061630">
    <property type="term" value="F:ubiquitin protein ligase activity"/>
    <property type="evidence" value="ECO:0007669"/>
    <property type="project" value="TreeGrafter"/>
</dbReference>
<evidence type="ECO:0000256" key="4">
    <source>
        <dbReference type="SAM" id="MobiDB-lite"/>
    </source>
</evidence>
<evidence type="ECO:0000313" key="8">
    <source>
        <dbReference type="RefSeq" id="XP_018014021.1"/>
    </source>
</evidence>
<keyword evidence="2" id="KW-0862">Zinc</keyword>
<dbReference type="GO" id="GO:0008270">
    <property type="term" value="F:zinc ion binding"/>
    <property type="evidence" value="ECO:0007669"/>
    <property type="project" value="UniProtKB-KW"/>
</dbReference>
<dbReference type="GO" id="GO:0006511">
    <property type="term" value="P:ubiquitin-dependent protein catabolic process"/>
    <property type="evidence" value="ECO:0007669"/>
    <property type="project" value="TreeGrafter"/>
</dbReference>
<dbReference type="InterPro" id="IPR013083">
    <property type="entry name" value="Znf_RING/FYVE/PHD"/>
</dbReference>
<dbReference type="SMART" id="SM00184">
    <property type="entry name" value="RING"/>
    <property type="match status" value="1"/>
</dbReference>
<dbReference type="InterPro" id="IPR001841">
    <property type="entry name" value="Znf_RING"/>
</dbReference>
<dbReference type="PROSITE" id="PS50089">
    <property type="entry name" value="ZF_RING_2"/>
    <property type="match status" value="1"/>
</dbReference>
<reference evidence="6" key="1">
    <citation type="submission" date="2014-08" db="EMBL/GenBank/DDBJ databases">
        <authorList>
            <person name="Murali S."/>
            <person name="Richards S."/>
            <person name="Bandaranaike D."/>
            <person name="Bellair M."/>
            <person name="Blankenburg K."/>
            <person name="Chao H."/>
            <person name="Dinh H."/>
            <person name="Doddapaneni H."/>
            <person name="Dugan-Rocha S."/>
            <person name="Elkadiri S."/>
            <person name="Gnanaolivu R."/>
            <person name="Hughes D."/>
            <person name="Lee S."/>
            <person name="Li M."/>
            <person name="Ming W."/>
            <person name="Munidasa M."/>
            <person name="Muniz J."/>
            <person name="Nguyen L."/>
            <person name="Osuji N."/>
            <person name="Pu L.-L."/>
            <person name="Puazo M."/>
            <person name="Skinner E."/>
            <person name="Qu C."/>
            <person name="Quiroz J."/>
            <person name="Raj R."/>
            <person name="Weissenberger G."/>
            <person name="Xin Y."/>
            <person name="Zou X."/>
            <person name="Han Y."/>
            <person name="Worley K."/>
            <person name="Muzny D."/>
            <person name="Gibbs R."/>
        </authorList>
    </citation>
    <scope>NUCLEOTIDE SEQUENCE</scope>
    <source>
        <strain evidence="6">HAZT.00-mixed</strain>
        <tissue evidence="6">Whole organism</tissue>
    </source>
</reference>
<reference evidence="8" key="4">
    <citation type="submission" date="2025-04" db="UniProtKB">
        <authorList>
            <consortium name="RefSeq"/>
        </authorList>
    </citation>
    <scope>IDENTIFICATION</scope>
    <source>
        <tissue evidence="8">Whole organism</tissue>
    </source>
</reference>
<dbReference type="Proteomes" id="UP000694843">
    <property type="component" value="Unplaced"/>
</dbReference>
<feature type="region of interest" description="Disordered" evidence="4">
    <location>
        <begin position="1"/>
        <end position="69"/>
    </location>
</feature>
<evidence type="ECO:0000256" key="2">
    <source>
        <dbReference type="ARBA" id="ARBA00022833"/>
    </source>
</evidence>